<dbReference type="FunFam" id="3.40.1440.10:FF:000001">
    <property type="entry name" value="UvrABC system protein C"/>
    <property type="match status" value="1"/>
</dbReference>
<evidence type="ECO:0000256" key="4">
    <source>
        <dbReference type="ARBA" id="ARBA00022881"/>
    </source>
</evidence>
<dbReference type="GO" id="GO:0009380">
    <property type="term" value="C:excinuclease repair complex"/>
    <property type="evidence" value="ECO:0007669"/>
    <property type="project" value="TreeGrafter"/>
</dbReference>
<sequence>MKFNFPEAPGVYIFKDKRGKPLYIGKAVNIKKRIKSHFSPRGALTKGRNLLEKTTNVEAIVVDSEIEALILEANLIKKFKPHFNAQLKDDKDYLYIKITTDRFPKVLTGRKKDLISAKIYFGPFPSATKVRETLRTLRRVFPYSICKPNQKRACLHYHLGLCPGVCVGKINEGDYWKNIKALVLFLKGQKIKVINDLQRELGRYSKNQRFEEAASIQKKIEALYYITKPTRSIFEYLEEDPRKLREKELKDLAKILGLAVQPRRIECFDISNIGGKEAAGSMVVLTDGGADKDEYRRFKIKKIKGANDPAMLAEVINRRFKHNWPKPDLLVVDGGRGQLNATLSVLNQQNLEIPSVGLAKRFEELYLPERKRPLRISRQSDALKLIQRVRDEAHRFALRYHRSLRRKATFD</sequence>
<dbReference type="InterPro" id="IPR001943">
    <property type="entry name" value="UVR_dom"/>
</dbReference>
<dbReference type="InterPro" id="IPR047296">
    <property type="entry name" value="GIY-YIG_UvrC_Cho"/>
</dbReference>
<accession>A0A1G1W8B3</accession>
<evidence type="ECO:0000256" key="5">
    <source>
        <dbReference type="ARBA" id="ARBA00023204"/>
    </source>
</evidence>
<dbReference type="PROSITE" id="PS50165">
    <property type="entry name" value="UVRC"/>
    <property type="match status" value="1"/>
</dbReference>
<dbReference type="Proteomes" id="UP000178493">
    <property type="component" value="Unassembled WGS sequence"/>
</dbReference>
<keyword evidence="3" id="KW-0228">DNA excision</keyword>
<evidence type="ECO:0000256" key="3">
    <source>
        <dbReference type="ARBA" id="ARBA00022769"/>
    </source>
</evidence>
<organism evidence="8 9">
    <name type="scientific">Candidatus Woykebacteria bacterium GWB1_45_5</name>
    <dbReference type="NCBI Taxonomy" id="1802592"/>
    <lineage>
        <taxon>Bacteria</taxon>
        <taxon>Candidatus Woykeibacteriota</taxon>
    </lineage>
</organism>
<keyword evidence="5" id="KW-0234">DNA repair</keyword>
<dbReference type="SUPFAM" id="SSF82771">
    <property type="entry name" value="GIY-YIG endonuclease"/>
    <property type="match status" value="1"/>
</dbReference>
<proteinExistence type="predicted"/>
<dbReference type="InterPro" id="IPR036876">
    <property type="entry name" value="UVR_dom_sf"/>
</dbReference>
<evidence type="ECO:0008006" key="10">
    <source>
        <dbReference type="Google" id="ProtNLM"/>
    </source>
</evidence>
<evidence type="ECO:0000259" key="6">
    <source>
        <dbReference type="PROSITE" id="PS50164"/>
    </source>
</evidence>
<dbReference type="GO" id="GO:0009381">
    <property type="term" value="F:excinuclease ABC activity"/>
    <property type="evidence" value="ECO:0007669"/>
    <property type="project" value="InterPro"/>
</dbReference>
<evidence type="ECO:0000313" key="8">
    <source>
        <dbReference type="EMBL" id="OGY23854.1"/>
    </source>
</evidence>
<dbReference type="PROSITE" id="PS50164">
    <property type="entry name" value="GIY_YIG"/>
    <property type="match status" value="1"/>
</dbReference>
<dbReference type="Gene3D" id="3.40.1440.10">
    <property type="entry name" value="GIY-YIG endonuclease"/>
    <property type="match status" value="1"/>
</dbReference>
<dbReference type="InterPro" id="IPR038476">
    <property type="entry name" value="UvrC_RNase_H_dom_sf"/>
</dbReference>
<name>A0A1G1W8B3_9BACT</name>
<dbReference type="AlphaFoldDB" id="A0A1G1W8B3"/>
<dbReference type="InterPro" id="IPR000305">
    <property type="entry name" value="GIY-YIG_endonuc"/>
</dbReference>
<gene>
    <name evidence="8" type="ORF">A2126_00550</name>
</gene>
<dbReference type="Pfam" id="PF01541">
    <property type="entry name" value="GIY-YIG"/>
    <property type="match status" value="1"/>
</dbReference>
<evidence type="ECO:0000313" key="9">
    <source>
        <dbReference type="Proteomes" id="UP000178493"/>
    </source>
</evidence>
<evidence type="ECO:0000256" key="1">
    <source>
        <dbReference type="ARBA" id="ARBA00022490"/>
    </source>
</evidence>
<dbReference type="SUPFAM" id="SSF46600">
    <property type="entry name" value="C-terminal UvrC-binding domain of UvrB"/>
    <property type="match status" value="1"/>
</dbReference>
<dbReference type="CDD" id="cd10434">
    <property type="entry name" value="GIY-YIG_UvrC_Cho"/>
    <property type="match status" value="1"/>
</dbReference>
<protein>
    <recommendedName>
        <fullName evidence="10">Excinuclease ABC subunit C</fullName>
    </recommendedName>
</protein>
<feature type="domain" description="GIY-YIG" evidence="6">
    <location>
        <begin position="7"/>
        <end position="85"/>
    </location>
</feature>
<dbReference type="Pfam" id="PF02151">
    <property type="entry name" value="UVR"/>
    <property type="match status" value="1"/>
</dbReference>
<keyword evidence="4" id="KW-0267">Excision nuclease</keyword>
<dbReference type="InterPro" id="IPR035901">
    <property type="entry name" value="GIY-YIG_endonuc_sf"/>
</dbReference>
<keyword evidence="1" id="KW-0963">Cytoplasm</keyword>
<evidence type="ECO:0000259" key="7">
    <source>
        <dbReference type="PROSITE" id="PS50165"/>
    </source>
</evidence>
<keyword evidence="2" id="KW-0227">DNA damage</keyword>
<dbReference type="SMART" id="SM00465">
    <property type="entry name" value="GIYc"/>
    <property type="match status" value="1"/>
</dbReference>
<dbReference type="PANTHER" id="PTHR30562:SF1">
    <property type="entry name" value="UVRABC SYSTEM PROTEIN C"/>
    <property type="match status" value="1"/>
</dbReference>
<dbReference type="InterPro" id="IPR050066">
    <property type="entry name" value="UvrABC_protein_C"/>
</dbReference>
<dbReference type="GO" id="GO:0006289">
    <property type="term" value="P:nucleotide-excision repair"/>
    <property type="evidence" value="ECO:0007669"/>
    <property type="project" value="InterPro"/>
</dbReference>
<reference evidence="8 9" key="1">
    <citation type="journal article" date="2016" name="Nat. Commun.">
        <title>Thousands of microbial genomes shed light on interconnected biogeochemical processes in an aquifer system.</title>
        <authorList>
            <person name="Anantharaman K."/>
            <person name="Brown C.T."/>
            <person name="Hug L.A."/>
            <person name="Sharon I."/>
            <person name="Castelle C.J."/>
            <person name="Probst A.J."/>
            <person name="Thomas B.C."/>
            <person name="Singh A."/>
            <person name="Wilkins M.J."/>
            <person name="Karaoz U."/>
            <person name="Brodie E.L."/>
            <person name="Williams K.H."/>
            <person name="Hubbard S.S."/>
            <person name="Banfield J.F."/>
        </authorList>
    </citation>
    <scope>NUCLEOTIDE SEQUENCE [LARGE SCALE GENOMIC DNA]</scope>
</reference>
<evidence type="ECO:0000256" key="2">
    <source>
        <dbReference type="ARBA" id="ARBA00022763"/>
    </source>
</evidence>
<comment type="caution">
    <text evidence="8">The sequence shown here is derived from an EMBL/GenBank/DDBJ whole genome shotgun (WGS) entry which is preliminary data.</text>
</comment>
<feature type="domain" description="UvrC family homology region profile" evidence="7">
    <location>
        <begin position="246"/>
        <end position="346"/>
    </location>
</feature>
<dbReference type="InterPro" id="IPR001162">
    <property type="entry name" value="UvrC_RNase_H_dom"/>
</dbReference>
<dbReference type="EMBL" id="MHCO01000027">
    <property type="protein sequence ID" value="OGY23854.1"/>
    <property type="molecule type" value="Genomic_DNA"/>
</dbReference>
<dbReference type="Gene3D" id="3.30.420.340">
    <property type="entry name" value="UvrC, RNAse H endonuclease domain"/>
    <property type="match status" value="1"/>
</dbReference>
<dbReference type="Pfam" id="PF08459">
    <property type="entry name" value="UvrC_RNaseH_dom"/>
    <property type="match status" value="1"/>
</dbReference>
<dbReference type="PANTHER" id="PTHR30562">
    <property type="entry name" value="UVRC/OXIDOREDUCTASE"/>
    <property type="match status" value="1"/>
</dbReference>